<gene>
    <name evidence="1" type="ORF">RW1_006_00710</name>
</gene>
<keyword evidence="2" id="KW-1185">Reference proteome</keyword>
<evidence type="ECO:0000313" key="2">
    <source>
        <dbReference type="Proteomes" id="UP000019491"/>
    </source>
</evidence>
<protein>
    <submittedName>
        <fullName evidence="1">Uncharacterized protein</fullName>
    </submittedName>
</protein>
<sequence>MVAVEEVGEAALLFGGHRAGSLAQTGFTGIRFDIQRYRFGEVKRIMECRETAAVHGSAPLCSAVVDASSIKMAFVRSPAACSKPLRPLAYLYSTCCLGGAGAIVAPSWQVVLHRARLSDGTAVAGP</sequence>
<name>X0PXS8_RHOWR</name>
<dbReference type="Proteomes" id="UP000019491">
    <property type="component" value="Unassembled WGS sequence"/>
</dbReference>
<evidence type="ECO:0000313" key="1">
    <source>
        <dbReference type="EMBL" id="GAF43177.1"/>
    </source>
</evidence>
<proteinExistence type="predicted"/>
<reference evidence="1 2" key="1">
    <citation type="submission" date="2014-02" db="EMBL/GenBank/DDBJ databases">
        <title>Whole genome shotgun sequence of Rhodococcus wratislaviensis NBRC 100605.</title>
        <authorList>
            <person name="Hosoyama A."/>
            <person name="Tsuchikane K."/>
            <person name="Yoshida I."/>
            <person name="Ohji S."/>
            <person name="Ichikawa N."/>
            <person name="Yamazoe A."/>
            <person name="Fujita N."/>
        </authorList>
    </citation>
    <scope>NUCLEOTIDE SEQUENCE [LARGE SCALE GENOMIC DNA]</scope>
    <source>
        <strain evidence="1 2">NBRC 100605</strain>
    </source>
</reference>
<accession>X0PXS8</accession>
<comment type="caution">
    <text evidence="1">The sequence shown here is derived from an EMBL/GenBank/DDBJ whole genome shotgun (WGS) entry which is preliminary data.</text>
</comment>
<dbReference type="AlphaFoldDB" id="X0PXS8"/>
<dbReference type="EMBL" id="BAWF01000006">
    <property type="protein sequence ID" value="GAF43177.1"/>
    <property type="molecule type" value="Genomic_DNA"/>
</dbReference>
<organism evidence="1 2">
    <name type="scientific">Rhodococcus wratislaviensis NBRC 100605</name>
    <dbReference type="NCBI Taxonomy" id="1219028"/>
    <lineage>
        <taxon>Bacteria</taxon>
        <taxon>Bacillati</taxon>
        <taxon>Actinomycetota</taxon>
        <taxon>Actinomycetes</taxon>
        <taxon>Mycobacteriales</taxon>
        <taxon>Nocardiaceae</taxon>
        <taxon>Rhodococcus</taxon>
    </lineage>
</organism>